<feature type="transmembrane region" description="Helical" evidence="1">
    <location>
        <begin position="258"/>
        <end position="274"/>
    </location>
</feature>
<feature type="transmembrane region" description="Helical" evidence="1">
    <location>
        <begin position="221"/>
        <end position="238"/>
    </location>
</feature>
<organism evidence="2 3">
    <name type="scientific">Bifidobacterium animalis subsp. lactis</name>
    <name type="common">Bifidobacterium lactis</name>
    <dbReference type="NCBI Taxonomy" id="302911"/>
    <lineage>
        <taxon>Bacteria</taxon>
        <taxon>Bacillati</taxon>
        <taxon>Actinomycetota</taxon>
        <taxon>Actinomycetes</taxon>
        <taxon>Bifidobacteriales</taxon>
        <taxon>Bifidobacteriaceae</taxon>
        <taxon>Bifidobacterium</taxon>
    </lineage>
</organism>
<dbReference type="AlphaFoldDB" id="A0A8B3RHA6"/>
<keyword evidence="1" id="KW-0472">Membrane</keyword>
<proteinExistence type="predicted"/>
<feature type="transmembrane region" description="Helical" evidence="1">
    <location>
        <begin position="397"/>
        <end position="416"/>
    </location>
</feature>
<keyword evidence="1" id="KW-0812">Transmembrane</keyword>
<comment type="caution">
    <text evidence="2">The sequence shown here is derived from an EMBL/GenBank/DDBJ whole genome shotgun (WGS) entry which is preliminary data.</text>
</comment>
<gene>
    <name evidence="2" type="ORF">PG2011B_1409</name>
</gene>
<feature type="transmembrane region" description="Helical" evidence="1">
    <location>
        <begin position="82"/>
        <end position="104"/>
    </location>
</feature>
<feature type="transmembrane region" description="Helical" evidence="1">
    <location>
        <begin position="163"/>
        <end position="185"/>
    </location>
</feature>
<feature type="transmembrane region" description="Helical" evidence="1">
    <location>
        <begin position="37"/>
        <end position="70"/>
    </location>
</feature>
<protein>
    <submittedName>
        <fullName evidence="2">Uncharacterized protein</fullName>
    </submittedName>
</protein>
<reference evidence="2 3" key="1">
    <citation type="journal article" date="2019" name="Appl. Environ. Microbiol.">
        <title>Dissecting the evolutionary development of the Bifidobacterium animalis species through comparative genomics analyses.</title>
        <authorList>
            <person name="Lugli G.A."/>
            <person name="Mancino W."/>
            <person name="Milani C."/>
            <person name="Duranti S."/>
            <person name="Mancabelli L."/>
            <person name="Napoli S."/>
            <person name="Mangifesta M."/>
            <person name="Viappiani A."/>
            <person name="Anzalone R."/>
            <person name="Longhi G."/>
            <person name="van Sinderen D."/>
            <person name="Ventura M."/>
            <person name="Turroni F."/>
        </authorList>
    </citation>
    <scope>NUCLEOTIDE SEQUENCE [LARGE SCALE GENOMIC DNA]</scope>
    <source>
        <strain evidence="2 3">2011B</strain>
    </source>
</reference>
<accession>A0A8B3RHA6</accession>
<keyword evidence="1" id="KW-1133">Transmembrane helix</keyword>
<sequence>MTVQSISEFLDKFILCLLVLSVLIFRYLGFTSRINLILIVLFSLSILLNIYSYITDGLLICFILILLYLYYNKQKIGGSNDILINNAIQIIPSLLTMLYMFHLLKYRKHYIAKFLTRNIWFFNVYLYISIPFIILQANGMYSLAGVANGQINNLGVDMISGLFGFNGTPVLALFVAFTMILNYAYYTSFCRSNQRSLFLFMTLPLFIFYSILPLFNDNKTYYFILLMFLFIYVIFVCYGKTTTNTLFETRLRRIKVSLIIFSLFIISFILLMQIKPFKETTDTLLREVQNGWKYGSLYQGSNERIGMIQYGLSQPKYLLMGHGIGTHTWTEQGLFGFRHYGQSDLGTFLCLGGLIFIFLLFASIYIFSNNCINSIFLKVVIILFFIILSIYTQVFTVMSLTISVMFEICLCVIGYTHTRERTQLE</sequence>
<evidence type="ECO:0000313" key="2">
    <source>
        <dbReference type="EMBL" id="RYM93674.1"/>
    </source>
</evidence>
<dbReference type="EMBL" id="RSCO01000031">
    <property type="protein sequence ID" value="RYM93674.1"/>
    <property type="molecule type" value="Genomic_DNA"/>
</dbReference>
<feature type="transmembrane region" description="Helical" evidence="1">
    <location>
        <begin position="375"/>
        <end position="391"/>
    </location>
</feature>
<evidence type="ECO:0000256" key="1">
    <source>
        <dbReference type="SAM" id="Phobius"/>
    </source>
</evidence>
<evidence type="ECO:0000313" key="3">
    <source>
        <dbReference type="Proteomes" id="UP000293613"/>
    </source>
</evidence>
<feature type="transmembrane region" description="Helical" evidence="1">
    <location>
        <begin position="124"/>
        <end position="143"/>
    </location>
</feature>
<dbReference type="Proteomes" id="UP000293613">
    <property type="component" value="Unassembled WGS sequence"/>
</dbReference>
<name>A0A8B3RHA6_BIFAN</name>
<feature type="transmembrane region" description="Helical" evidence="1">
    <location>
        <begin position="12"/>
        <end position="30"/>
    </location>
</feature>
<feature type="transmembrane region" description="Helical" evidence="1">
    <location>
        <begin position="197"/>
        <end position="215"/>
    </location>
</feature>
<feature type="transmembrane region" description="Helical" evidence="1">
    <location>
        <begin position="345"/>
        <end position="368"/>
    </location>
</feature>